<sequence length="227" mass="24890">MLRIVPIALCKALLEAISLLPVGHLMEIFCDQCQLYWTNISLQHPDSDTSSSDKSSASGKDSDDSANFDNASARKFGWAEVGRCHSVHPSFSQEPKPSLVYAIFILTPDFKFQYSHNNDDMNAKQALAFDNPLSNESALEGAQHVSKVSELSSQLFLFSEMKPVNDLNLVEGAAAGLKAGSKFLHDGVDEQFVCVLDGLIKNGSRQSFTKFTAKEYGLTYKSALKSL</sequence>
<evidence type="ECO:0000256" key="1">
    <source>
        <dbReference type="SAM" id="MobiDB-lite"/>
    </source>
</evidence>
<evidence type="ECO:0000256" key="2">
    <source>
        <dbReference type="SAM" id="SignalP"/>
    </source>
</evidence>
<dbReference type="GeneID" id="64695748"/>
<evidence type="ECO:0000313" key="4">
    <source>
        <dbReference type="Proteomes" id="UP000823399"/>
    </source>
</evidence>
<dbReference type="Proteomes" id="UP000823399">
    <property type="component" value="Unassembled WGS sequence"/>
</dbReference>
<name>A0A9P7JWF5_9AGAM</name>
<feature type="compositionally biased region" description="Low complexity" evidence="1">
    <location>
        <begin position="48"/>
        <end position="68"/>
    </location>
</feature>
<gene>
    <name evidence="3" type="ORF">F5147DRAFT_650972</name>
</gene>
<dbReference type="AlphaFoldDB" id="A0A9P7JWF5"/>
<reference evidence="3" key="1">
    <citation type="journal article" date="2020" name="New Phytol.">
        <title>Comparative genomics reveals dynamic genome evolution in host specialist ectomycorrhizal fungi.</title>
        <authorList>
            <person name="Lofgren L.A."/>
            <person name="Nguyen N.H."/>
            <person name="Vilgalys R."/>
            <person name="Ruytinx J."/>
            <person name="Liao H.L."/>
            <person name="Branco S."/>
            <person name="Kuo A."/>
            <person name="LaButti K."/>
            <person name="Lipzen A."/>
            <person name="Andreopoulos W."/>
            <person name="Pangilinan J."/>
            <person name="Riley R."/>
            <person name="Hundley H."/>
            <person name="Na H."/>
            <person name="Barry K."/>
            <person name="Grigoriev I.V."/>
            <person name="Stajich J.E."/>
            <person name="Kennedy P.G."/>
        </authorList>
    </citation>
    <scope>NUCLEOTIDE SEQUENCE</scope>
    <source>
        <strain evidence="3">FC423</strain>
    </source>
</reference>
<feature type="signal peptide" evidence="2">
    <location>
        <begin position="1"/>
        <end position="16"/>
    </location>
</feature>
<dbReference type="RefSeq" id="XP_041295272.1">
    <property type="nucleotide sequence ID" value="XM_041433489.1"/>
</dbReference>
<dbReference type="EMBL" id="JABBWM010000015">
    <property type="protein sequence ID" value="KAG2112341.1"/>
    <property type="molecule type" value="Genomic_DNA"/>
</dbReference>
<evidence type="ECO:0000313" key="3">
    <source>
        <dbReference type="EMBL" id="KAG2112341.1"/>
    </source>
</evidence>
<accession>A0A9P7JWF5</accession>
<feature type="region of interest" description="Disordered" evidence="1">
    <location>
        <begin position="47"/>
        <end position="68"/>
    </location>
</feature>
<dbReference type="OrthoDB" id="2692682at2759"/>
<keyword evidence="2" id="KW-0732">Signal</keyword>
<keyword evidence="4" id="KW-1185">Reference proteome</keyword>
<protein>
    <submittedName>
        <fullName evidence="3">Uncharacterized protein</fullName>
    </submittedName>
</protein>
<comment type="caution">
    <text evidence="3">The sequence shown here is derived from an EMBL/GenBank/DDBJ whole genome shotgun (WGS) entry which is preliminary data.</text>
</comment>
<proteinExistence type="predicted"/>
<organism evidence="3 4">
    <name type="scientific">Suillus discolor</name>
    <dbReference type="NCBI Taxonomy" id="1912936"/>
    <lineage>
        <taxon>Eukaryota</taxon>
        <taxon>Fungi</taxon>
        <taxon>Dikarya</taxon>
        <taxon>Basidiomycota</taxon>
        <taxon>Agaricomycotina</taxon>
        <taxon>Agaricomycetes</taxon>
        <taxon>Agaricomycetidae</taxon>
        <taxon>Boletales</taxon>
        <taxon>Suillineae</taxon>
        <taxon>Suillaceae</taxon>
        <taxon>Suillus</taxon>
    </lineage>
</organism>
<feature type="chain" id="PRO_5040228489" evidence="2">
    <location>
        <begin position="17"/>
        <end position="227"/>
    </location>
</feature>